<evidence type="ECO:0000259" key="6">
    <source>
        <dbReference type="PROSITE" id="PS51898"/>
    </source>
</evidence>
<proteinExistence type="inferred from homology"/>
<reference evidence="8 9" key="1">
    <citation type="submission" date="2020-08" db="EMBL/GenBank/DDBJ databases">
        <title>Genomic Encyclopedia of Type Strains, Phase III (KMG-III): the genomes of soil and plant-associated and newly described type strains.</title>
        <authorList>
            <person name="Whitman W."/>
        </authorList>
    </citation>
    <scope>NUCLEOTIDE SEQUENCE [LARGE SCALE GENOMIC DNA]</scope>
    <source>
        <strain evidence="8 9">CECT 8803</strain>
    </source>
</reference>
<dbReference type="GO" id="GO:0015074">
    <property type="term" value="P:DNA integration"/>
    <property type="evidence" value="ECO:0007669"/>
    <property type="project" value="UniProtKB-KW"/>
</dbReference>
<dbReference type="InterPro" id="IPR038488">
    <property type="entry name" value="Integrase_DNA-bd_sf"/>
</dbReference>
<evidence type="ECO:0000256" key="3">
    <source>
        <dbReference type="ARBA" id="ARBA00023125"/>
    </source>
</evidence>
<dbReference type="Pfam" id="PF13356">
    <property type="entry name" value="Arm-DNA-bind_3"/>
    <property type="match status" value="1"/>
</dbReference>
<evidence type="ECO:0000256" key="1">
    <source>
        <dbReference type="ARBA" id="ARBA00008857"/>
    </source>
</evidence>
<dbReference type="Proteomes" id="UP000581135">
    <property type="component" value="Unassembled WGS sequence"/>
</dbReference>
<evidence type="ECO:0000256" key="5">
    <source>
        <dbReference type="PROSITE-ProRule" id="PRU01248"/>
    </source>
</evidence>
<dbReference type="Gene3D" id="1.10.443.10">
    <property type="entry name" value="Intergrase catalytic core"/>
    <property type="match status" value="1"/>
</dbReference>
<keyword evidence="4" id="KW-0233">DNA recombination</keyword>
<feature type="domain" description="Tyr recombinase" evidence="6">
    <location>
        <begin position="198"/>
        <end position="372"/>
    </location>
</feature>
<dbReference type="InterPro" id="IPR050808">
    <property type="entry name" value="Phage_Integrase"/>
</dbReference>
<dbReference type="Gene3D" id="3.30.160.390">
    <property type="entry name" value="Integrase, DNA-binding domain"/>
    <property type="match status" value="1"/>
</dbReference>
<dbReference type="AlphaFoldDB" id="A0A839SM33"/>
<dbReference type="PANTHER" id="PTHR30629">
    <property type="entry name" value="PROPHAGE INTEGRASE"/>
    <property type="match status" value="1"/>
</dbReference>
<dbReference type="PANTHER" id="PTHR30629:SF2">
    <property type="entry name" value="PROPHAGE INTEGRASE INTS-RELATED"/>
    <property type="match status" value="1"/>
</dbReference>
<feature type="domain" description="Core-binding (CB)" evidence="7">
    <location>
        <begin position="96"/>
        <end position="176"/>
    </location>
</feature>
<accession>A0A839SM33</accession>
<comment type="similarity">
    <text evidence="1">Belongs to the 'phage' integrase family.</text>
</comment>
<dbReference type="InterPro" id="IPR002104">
    <property type="entry name" value="Integrase_catalytic"/>
</dbReference>
<name>A0A839SM33_9PROT</name>
<comment type="caution">
    <text evidence="8">The sequence shown here is derived from an EMBL/GenBank/DDBJ whole genome shotgun (WGS) entry which is preliminary data.</text>
</comment>
<dbReference type="InterPro" id="IPR004107">
    <property type="entry name" value="Integrase_SAM-like_N"/>
</dbReference>
<dbReference type="InterPro" id="IPR010998">
    <property type="entry name" value="Integrase_recombinase_N"/>
</dbReference>
<keyword evidence="2" id="KW-0229">DNA integration</keyword>
<evidence type="ECO:0000256" key="2">
    <source>
        <dbReference type="ARBA" id="ARBA00022908"/>
    </source>
</evidence>
<dbReference type="Gene3D" id="1.10.150.130">
    <property type="match status" value="1"/>
</dbReference>
<dbReference type="GO" id="GO:0006310">
    <property type="term" value="P:DNA recombination"/>
    <property type="evidence" value="ECO:0007669"/>
    <property type="project" value="UniProtKB-KW"/>
</dbReference>
<dbReference type="InterPro" id="IPR013762">
    <property type="entry name" value="Integrase-like_cat_sf"/>
</dbReference>
<sequence>MPKLTKRTVDALQATEKDFFLWDSELPGFGVRVMPSGRKSYLIQYRDAGRRTRRKGLGKHGVVTADEARTEARAQLAAITQGSNPAEEKRKKAIAPDIAALCERFMSEHVAHRCKPSTQNEYRRNIDRFIKPALGKYKIEEVTRAQVSELHQRFHDRPYQANRNLAVLSVMFNRAELWGLRPDGSNPCRHIRKYPEKQRERYLTDAELSRLGATLQELEASGEESLASINAIRLLILTGCRLGEVLTLQWDYIREDAIWLPDSKTGAKKVYLGPATLEVLEQIERLPDNPYVITGIKPGSHLINLQKPWRRIRAKAGLVDVRIHDLRHSFASSAVGIGESLPMLGKLLGHTQPQTTARYAHLADDRMKAAASRVSSEIAAKLLVAQ</sequence>
<evidence type="ECO:0000259" key="7">
    <source>
        <dbReference type="PROSITE" id="PS51900"/>
    </source>
</evidence>
<dbReference type="Pfam" id="PF14659">
    <property type="entry name" value="Phage_int_SAM_3"/>
    <property type="match status" value="1"/>
</dbReference>
<keyword evidence="3 5" id="KW-0238">DNA-binding</keyword>
<dbReference type="CDD" id="cd00796">
    <property type="entry name" value="INT_Rci_Hp1_C"/>
    <property type="match status" value="1"/>
</dbReference>
<dbReference type="InterPro" id="IPR011010">
    <property type="entry name" value="DNA_brk_join_enz"/>
</dbReference>
<dbReference type="InterPro" id="IPR044068">
    <property type="entry name" value="CB"/>
</dbReference>
<dbReference type="GO" id="GO:0003677">
    <property type="term" value="F:DNA binding"/>
    <property type="evidence" value="ECO:0007669"/>
    <property type="project" value="UniProtKB-UniRule"/>
</dbReference>
<dbReference type="SUPFAM" id="SSF56349">
    <property type="entry name" value="DNA breaking-rejoining enzymes"/>
    <property type="match status" value="1"/>
</dbReference>
<evidence type="ECO:0000313" key="8">
    <source>
        <dbReference type="EMBL" id="MBB3063957.1"/>
    </source>
</evidence>
<dbReference type="InterPro" id="IPR025166">
    <property type="entry name" value="Integrase_DNA_bind_dom"/>
</dbReference>
<gene>
    <name evidence="8" type="ORF">FHR98_000222</name>
</gene>
<organism evidence="8 9">
    <name type="scientific">Limibacillus halophilus</name>
    <dbReference type="NCBI Taxonomy" id="1579333"/>
    <lineage>
        <taxon>Bacteria</taxon>
        <taxon>Pseudomonadati</taxon>
        <taxon>Pseudomonadota</taxon>
        <taxon>Alphaproteobacteria</taxon>
        <taxon>Rhodospirillales</taxon>
        <taxon>Rhodovibrionaceae</taxon>
        <taxon>Limibacillus</taxon>
    </lineage>
</organism>
<dbReference type="EMBL" id="JACHXA010000001">
    <property type="protein sequence ID" value="MBB3063957.1"/>
    <property type="molecule type" value="Genomic_DNA"/>
</dbReference>
<keyword evidence="9" id="KW-1185">Reference proteome</keyword>
<dbReference type="PROSITE" id="PS51900">
    <property type="entry name" value="CB"/>
    <property type="match status" value="1"/>
</dbReference>
<evidence type="ECO:0000313" key="9">
    <source>
        <dbReference type="Proteomes" id="UP000581135"/>
    </source>
</evidence>
<dbReference type="RefSeq" id="WP_183414762.1">
    <property type="nucleotide sequence ID" value="NZ_JACHXA010000001.1"/>
</dbReference>
<dbReference type="Pfam" id="PF00589">
    <property type="entry name" value="Phage_integrase"/>
    <property type="match status" value="1"/>
</dbReference>
<protein>
    <submittedName>
        <fullName evidence="8">Integrase</fullName>
    </submittedName>
</protein>
<dbReference type="PROSITE" id="PS51898">
    <property type="entry name" value="TYR_RECOMBINASE"/>
    <property type="match status" value="1"/>
</dbReference>
<evidence type="ECO:0000256" key="4">
    <source>
        <dbReference type="ARBA" id="ARBA00023172"/>
    </source>
</evidence>